<comment type="caution">
    <text evidence="2">The sequence shown here is derived from an EMBL/GenBank/DDBJ whole genome shotgun (WGS) entry which is preliminary data.</text>
</comment>
<gene>
    <name evidence="2" type="ORF">OIK42_19575</name>
</gene>
<protein>
    <recommendedName>
        <fullName evidence="4">PKD domain-containing protein</fullName>
    </recommendedName>
</protein>
<evidence type="ECO:0008006" key="4">
    <source>
        <dbReference type="Google" id="ProtNLM"/>
    </source>
</evidence>
<reference evidence="2 3" key="1">
    <citation type="submission" date="2022-10" db="EMBL/GenBank/DDBJ databases">
        <title>Alteromonas sp. chi3 Genome sequencing.</title>
        <authorList>
            <person name="Park S."/>
        </authorList>
    </citation>
    <scope>NUCLEOTIDE SEQUENCE [LARGE SCALE GENOMIC DNA]</scope>
    <source>
        <strain evidence="3">chi3</strain>
    </source>
</reference>
<sequence length="1391" mass="154636">MKHKSTAKAALKLSVVSLALMLSSNANAKSITFTGQVEAVNPTVQIESMGQPVAYVKDFKLTVEKDGIECDFVTDEFAADNTYIKGAKPLCFFEWTGTSHGLVVDALELKGVLETASTVDFDYRVSIVDDGVKTELLTGTYSLDVESPEIPKILDIVADWGDEEVEGLEQENYSKTRNLRAVTIKAETRPFRQVLSIDGQQCEVDIDEEECRVFLPDYIPGDAEPETFGRDVKQVGVADIKGYFDEALAEVGINYDYRSPEVTNFIVNGTGDMGVITQNIEGTDFTLNENEALLVMQTPHAGKDGDWWIPVANTIKLHIQDGQMPTDEIEFNGRVIDFSVPNFRYGTEYSVKAIGEPVIANDKVVIKYSINDVPDGIYRAEVIASDKFNNSRTAEYTDRLIDRFAPDIRGLIGSVELREGSGVDTYFLEDVAFFAHGGWADGSTITSVKINGEDADIDVVQDNIVLLKRDPEILPSQVLNVEVVASDSGGNEMVRNFKLEYMMSEFNFNNPPPQVYSEVTEMDVDFYQSEGDKCYFAATDEAAAALSLSIRKGCTVEFDNIPDGLEPTFQGRGYNLEGVINDIGTHEIGYTVYYHNNNGEKVAAYSDSMTIEALERPELDFVISDKGRISEGLYSMPHNSKRLTDYNLAAANSYIDLNISAQGMTETVNYRGSDRFSLKNYRGRIERVGETSAPVWSEVEYEVDVQYRRVPESKVAENFTAVITPDSRTKAYVISDVVGETTTEDTIEFTANVGFYDRRAKSYIYDTDSMGEWTAQLAYRNDEREYVRIGDAVQVNASGEAKFIMDGQTIFDSGSYIYVLMDAISGVPGFEQQIDSRAHRVETLKGTAIEGELSDVVITEEVPFGTTVRFQYASRNDRDASAGVVWEMSDDGVAWSETENVTNFFSVRMNEPGTKFYRVRTENRLTGVISYSATVEAVGYEVADIEVEGDTTLLEGQEGTFTAVVADDLVGASDGVFEWSVDEGATWTEGTDTFNHMANSDFYVNVRYRLDSTSETVGEQSYASDKMKTRVLAPEPLRVNIDTPRYAEAGFVAKISGSARASSSSLNLDIIEEIELPDGAVVNASEVEYLVKETDIVGGIATFKYSAWVNGLKAETFASETETVVTHRYEFPDGQFEVDTKIAVAPSQGSARINGIDTDVPGVEFTYEWLVDENAIEITRNSNDFIYFTVHEPGLHLVTVRVRDNRGNERDFSEFVDILDADPMEIELVESPSNEFNRAPLRVGMRAYADPGHPKDYADTYQWFLDGAELSSSTVSSTDIEFNEAGSFEVKLVVTSEYAQVGEYTTVINVLPNIPPICLPELEDSGDRYYVRSNCTDEDGEIVNYYYTWEGQVDFRAGKVIYFRKSDYPSLTVTIRAVDNGGEFVETDVSW</sequence>
<name>A0ABT5L7C5_9ALTE</name>
<keyword evidence="3" id="KW-1185">Reference proteome</keyword>
<feature type="chain" id="PRO_5046782787" description="PKD domain-containing protein" evidence="1">
    <location>
        <begin position="29"/>
        <end position="1391"/>
    </location>
</feature>
<feature type="signal peptide" evidence="1">
    <location>
        <begin position="1"/>
        <end position="28"/>
    </location>
</feature>
<dbReference type="Proteomes" id="UP001218788">
    <property type="component" value="Unassembled WGS sequence"/>
</dbReference>
<accession>A0ABT5L7C5</accession>
<evidence type="ECO:0000313" key="2">
    <source>
        <dbReference type="EMBL" id="MDC8832960.1"/>
    </source>
</evidence>
<evidence type="ECO:0000313" key="3">
    <source>
        <dbReference type="Proteomes" id="UP001218788"/>
    </source>
</evidence>
<proteinExistence type="predicted"/>
<organism evidence="2 3">
    <name type="scientific">Alteromonas gilva</name>
    <dbReference type="NCBI Taxonomy" id="2987522"/>
    <lineage>
        <taxon>Bacteria</taxon>
        <taxon>Pseudomonadati</taxon>
        <taxon>Pseudomonadota</taxon>
        <taxon>Gammaproteobacteria</taxon>
        <taxon>Alteromonadales</taxon>
        <taxon>Alteromonadaceae</taxon>
        <taxon>Alteromonas/Salinimonas group</taxon>
        <taxon>Alteromonas</taxon>
    </lineage>
</organism>
<dbReference type="EMBL" id="JAQQXP010000004">
    <property type="protein sequence ID" value="MDC8832960.1"/>
    <property type="molecule type" value="Genomic_DNA"/>
</dbReference>
<dbReference type="InterPro" id="IPR035986">
    <property type="entry name" value="PKD_dom_sf"/>
</dbReference>
<dbReference type="SUPFAM" id="SSF49299">
    <property type="entry name" value="PKD domain"/>
    <property type="match status" value="1"/>
</dbReference>
<evidence type="ECO:0000256" key="1">
    <source>
        <dbReference type="SAM" id="SignalP"/>
    </source>
</evidence>
<dbReference type="RefSeq" id="WP_273642864.1">
    <property type="nucleotide sequence ID" value="NZ_JAQQXP010000004.1"/>
</dbReference>
<keyword evidence="1" id="KW-0732">Signal</keyword>